<evidence type="ECO:0000313" key="7">
    <source>
        <dbReference type="EMBL" id="HGK28340.1"/>
    </source>
</evidence>
<dbReference type="GO" id="GO:0019843">
    <property type="term" value="F:rRNA binding"/>
    <property type="evidence" value="ECO:0007669"/>
    <property type="project" value="UniProtKB-UniRule"/>
</dbReference>
<dbReference type="InterPro" id="IPR035566">
    <property type="entry name" value="Ribosomal_protein_bL20_C"/>
</dbReference>
<evidence type="ECO:0000256" key="6">
    <source>
        <dbReference type="RuleBase" id="RU000560"/>
    </source>
</evidence>
<comment type="caution">
    <text evidence="7">The sequence shown here is derived from an EMBL/GenBank/DDBJ whole genome shotgun (WGS) entry which is preliminary data.</text>
</comment>
<dbReference type="NCBIfam" id="TIGR01032">
    <property type="entry name" value="rplT_bact"/>
    <property type="match status" value="1"/>
</dbReference>
<dbReference type="GO" id="GO:0006412">
    <property type="term" value="P:translation"/>
    <property type="evidence" value="ECO:0007669"/>
    <property type="project" value="InterPro"/>
</dbReference>
<dbReference type="GO" id="GO:0000027">
    <property type="term" value="P:ribosomal large subunit assembly"/>
    <property type="evidence" value="ECO:0007669"/>
    <property type="project" value="UniProtKB-UniRule"/>
</dbReference>
<accession>A0A7C4GGP8</accession>
<protein>
    <recommendedName>
        <fullName evidence="4 5">Large ribosomal subunit protein bL20</fullName>
    </recommendedName>
</protein>
<evidence type="ECO:0000256" key="5">
    <source>
        <dbReference type="HAMAP-Rule" id="MF_00382"/>
    </source>
</evidence>
<dbReference type="Pfam" id="PF00453">
    <property type="entry name" value="Ribosomal_L20"/>
    <property type="match status" value="1"/>
</dbReference>
<keyword evidence="5 6" id="KW-0694">RNA-binding</keyword>
<sequence length="119" mass="13646">MPRVKTGAYTRQRRNKWLKQAKGYWGGKSRLYRPARQQVMKGLISSYKERKRKKRVFRSLMITRISAALEGHDLSYCRFIHGLKLAGVELDRSVLSEIAYRSAEDFAEVVNVAKAALAG</sequence>
<evidence type="ECO:0000256" key="4">
    <source>
        <dbReference type="ARBA" id="ARBA00035172"/>
    </source>
</evidence>
<dbReference type="AlphaFoldDB" id="A0A7C4GGP8"/>
<evidence type="ECO:0000256" key="1">
    <source>
        <dbReference type="ARBA" id="ARBA00007698"/>
    </source>
</evidence>
<gene>
    <name evidence="5" type="primary">rplT</name>
    <name evidence="7" type="ORF">ENS41_05230</name>
</gene>
<dbReference type="PANTHER" id="PTHR10986">
    <property type="entry name" value="39S RIBOSOMAL PROTEIN L20"/>
    <property type="match status" value="1"/>
</dbReference>
<comment type="function">
    <text evidence="5 6">Binds directly to 23S ribosomal RNA and is necessary for the in vitro assembly process of the 50S ribosomal subunit. It is not involved in the protein synthesizing functions of that subunit.</text>
</comment>
<name>A0A7C4GGP8_UNCW3</name>
<dbReference type="PRINTS" id="PR00062">
    <property type="entry name" value="RIBOSOMALL20"/>
</dbReference>
<dbReference type="GO" id="GO:0005840">
    <property type="term" value="C:ribosome"/>
    <property type="evidence" value="ECO:0007669"/>
    <property type="project" value="UniProtKB-KW"/>
</dbReference>
<dbReference type="CDD" id="cd07026">
    <property type="entry name" value="Ribosomal_L20"/>
    <property type="match status" value="1"/>
</dbReference>
<evidence type="ECO:0000256" key="2">
    <source>
        <dbReference type="ARBA" id="ARBA00022980"/>
    </source>
</evidence>
<evidence type="ECO:0000256" key="3">
    <source>
        <dbReference type="ARBA" id="ARBA00023274"/>
    </source>
</evidence>
<dbReference type="HAMAP" id="MF_00382">
    <property type="entry name" value="Ribosomal_bL20"/>
    <property type="match status" value="1"/>
</dbReference>
<keyword evidence="3 5" id="KW-0687">Ribonucleoprotein</keyword>
<dbReference type="GO" id="GO:0003735">
    <property type="term" value="F:structural constituent of ribosome"/>
    <property type="evidence" value="ECO:0007669"/>
    <property type="project" value="InterPro"/>
</dbReference>
<keyword evidence="2 5" id="KW-0689">Ribosomal protein</keyword>
<proteinExistence type="inferred from homology"/>
<dbReference type="EMBL" id="DSUT01000106">
    <property type="protein sequence ID" value="HGK28340.1"/>
    <property type="molecule type" value="Genomic_DNA"/>
</dbReference>
<organism evidence="7">
    <name type="scientific">candidate division WOR-3 bacterium</name>
    <dbReference type="NCBI Taxonomy" id="2052148"/>
    <lineage>
        <taxon>Bacteria</taxon>
        <taxon>Bacteria division WOR-3</taxon>
    </lineage>
</organism>
<dbReference type="InterPro" id="IPR005813">
    <property type="entry name" value="Ribosomal_bL20"/>
</dbReference>
<dbReference type="SUPFAM" id="SSF74731">
    <property type="entry name" value="Ribosomal protein L20"/>
    <property type="match status" value="1"/>
</dbReference>
<dbReference type="GO" id="GO:1990904">
    <property type="term" value="C:ribonucleoprotein complex"/>
    <property type="evidence" value="ECO:0007669"/>
    <property type="project" value="UniProtKB-KW"/>
</dbReference>
<comment type="similarity">
    <text evidence="1 5 6">Belongs to the bacterial ribosomal protein bL20 family.</text>
</comment>
<dbReference type="FunFam" id="1.10.1900.20:FF:000001">
    <property type="entry name" value="50S ribosomal protein L20"/>
    <property type="match status" value="1"/>
</dbReference>
<dbReference type="Gene3D" id="6.10.160.10">
    <property type="match status" value="1"/>
</dbReference>
<keyword evidence="5 6" id="KW-0699">rRNA-binding</keyword>
<dbReference type="Gene3D" id="1.10.1900.20">
    <property type="entry name" value="Ribosomal protein L20"/>
    <property type="match status" value="1"/>
</dbReference>
<reference evidence="7" key="1">
    <citation type="journal article" date="2020" name="mSystems">
        <title>Genome- and Community-Level Interaction Insights into Carbon Utilization and Element Cycling Functions of Hydrothermarchaeota in Hydrothermal Sediment.</title>
        <authorList>
            <person name="Zhou Z."/>
            <person name="Liu Y."/>
            <person name="Xu W."/>
            <person name="Pan J."/>
            <person name="Luo Z.H."/>
            <person name="Li M."/>
        </authorList>
    </citation>
    <scope>NUCLEOTIDE SEQUENCE [LARGE SCALE GENOMIC DNA]</scope>
    <source>
        <strain evidence="7">SpSt-488</strain>
    </source>
</reference>